<organism evidence="1">
    <name type="scientific">marine metagenome</name>
    <dbReference type="NCBI Taxonomy" id="408172"/>
    <lineage>
        <taxon>unclassified sequences</taxon>
        <taxon>metagenomes</taxon>
        <taxon>ecological metagenomes</taxon>
    </lineage>
</organism>
<sequence length="110" mass="12739">MKESEIQTAIEKVLRIYERSGSCMYIKNNSGAYKTDHGAFVRYGKPGSSDFLLFLKGGDNVFLEVKTLKGRQTDRQKEFQQRVERLGHRYQIVTSAREVWMILEDAKKMG</sequence>
<reference evidence="1" key="1">
    <citation type="submission" date="2018-05" db="EMBL/GenBank/DDBJ databases">
        <authorList>
            <person name="Lanie J.A."/>
            <person name="Ng W.-L."/>
            <person name="Kazmierczak K.M."/>
            <person name="Andrzejewski T.M."/>
            <person name="Davidsen T.M."/>
            <person name="Wayne K.J."/>
            <person name="Tettelin H."/>
            <person name="Glass J.I."/>
            <person name="Rusch D."/>
            <person name="Podicherti R."/>
            <person name="Tsui H.-C.T."/>
            <person name="Winkler M.E."/>
        </authorList>
    </citation>
    <scope>NUCLEOTIDE SEQUENCE</scope>
</reference>
<dbReference type="EMBL" id="UINC01086990">
    <property type="protein sequence ID" value="SVC35948.1"/>
    <property type="molecule type" value="Genomic_DNA"/>
</dbReference>
<accession>A0A382LGN4</accession>
<name>A0A382LGN4_9ZZZZ</name>
<proteinExistence type="predicted"/>
<dbReference type="InterPro" id="IPR011856">
    <property type="entry name" value="tRNA_endonuc-like_dom_sf"/>
</dbReference>
<gene>
    <name evidence="1" type="ORF">METZ01_LOCUS288802</name>
</gene>
<evidence type="ECO:0000313" key="1">
    <source>
        <dbReference type="EMBL" id="SVC35948.1"/>
    </source>
</evidence>
<protein>
    <submittedName>
        <fullName evidence="1">Uncharacterized protein</fullName>
    </submittedName>
</protein>
<dbReference type="GO" id="GO:0003676">
    <property type="term" value="F:nucleic acid binding"/>
    <property type="evidence" value="ECO:0007669"/>
    <property type="project" value="InterPro"/>
</dbReference>
<dbReference type="Gene3D" id="3.40.1350.10">
    <property type="match status" value="1"/>
</dbReference>
<dbReference type="AlphaFoldDB" id="A0A382LGN4"/>